<dbReference type="Gene3D" id="2.60.420.10">
    <property type="entry name" value="Maltose phosphorylase, domain 3"/>
    <property type="match status" value="1"/>
</dbReference>
<evidence type="ECO:0000256" key="1">
    <source>
        <dbReference type="ARBA" id="ARBA00022676"/>
    </source>
</evidence>
<feature type="transmembrane region" description="Helical" evidence="4">
    <location>
        <begin position="825"/>
        <end position="846"/>
    </location>
</feature>
<dbReference type="Proteomes" id="UP001198602">
    <property type="component" value="Unassembled WGS sequence"/>
</dbReference>
<dbReference type="SUPFAM" id="SSF48208">
    <property type="entry name" value="Six-hairpin glycosidases"/>
    <property type="match status" value="1"/>
</dbReference>
<reference evidence="7 8" key="1">
    <citation type="submission" date="2021-07" db="EMBL/GenBank/DDBJ databases">
        <title>Characterization of Violacein-producing bacteria and related species.</title>
        <authorList>
            <person name="Wilson H.S."/>
            <person name="De Leon M.E."/>
        </authorList>
    </citation>
    <scope>NUCLEOTIDE SEQUENCE [LARGE SCALE GENOMIC DNA]</scope>
    <source>
        <strain evidence="7 8">HSC-2F05</strain>
    </source>
</reference>
<accession>A0ABS7YAK1</accession>
<feature type="domain" description="Glycosyl hydrolase 94 supersandwich" evidence="5">
    <location>
        <begin position="2029"/>
        <end position="2273"/>
    </location>
</feature>
<dbReference type="SUPFAM" id="SSF74650">
    <property type="entry name" value="Galactose mutarotase-like"/>
    <property type="match status" value="2"/>
</dbReference>
<evidence type="ECO:0000256" key="4">
    <source>
        <dbReference type="SAM" id="Phobius"/>
    </source>
</evidence>
<protein>
    <submittedName>
        <fullName evidence="7">Uncharacterized protein</fullName>
    </submittedName>
</protein>
<proteinExistence type="predicted"/>
<feature type="transmembrane region" description="Helical" evidence="4">
    <location>
        <begin position="924"/>
        <end position="942"/>
    </location>
</feature>
<dbReference type="InterPro" id="IPR010383">
    <property type="entry name" value="Glyco_hydrolase_94_b-supersand"/>
</dbReference>
<dbReference type="Pfam" id="PF17167">
    <property type="entry name" value="Glyco_hydro_94"/>
    <property type="match status" value="1"/>
</dbReference>
<feature type="transmembrane region" description="Helical" evidence="4">
    <location>
        <begin position="401"/>
        <end position="422"/>
    </location>
</feature>
<evidence type="ECO:0000313" key="8">
    <source>
        <dbReference type="Proteomes" id="UP001198602"/>
    </source>
</evidence>
<evidence type="ECO:0000256" key="2">
    <source>
        <dbReference type="ARBA" id="ARBA00022679"/>
    </source>
</evidence>
<feature type="compositionally biased region" description="Basic and acidic residues" evidence="3">
    <location>
        <begin position="2679"/>
        <end position="2688"/>
    </location>
</feature>
<dbReference type="PANTHER" id="PTHR37469">
    <property type="entry name" value="CELLOBIONIC ACID PHOSPHORYLASE-RELATED"/>
    <property type="match status" value="1"/>
</dbReference>
<keyword evidence="8" id="KW-1185">Reference proteome</keyword>
<dbReference type="Gene3D" id="2.70.98.40">
    <property type="entry name" value="Glycoside hydrolase, family 65, N-terminal domain"/>
    <property type="match status" value="2"/>
</dbReference>
<keyword evidence="4" id="KW-0812">Transmembrane</keyword>
<dbReference type="Gene3D" id="1.50.10.10">
    <property type="match status" value="1"/>
</dbReference>
<dbReference type="Gene3D" id="1.50.10.140">
    <property type="match status" value="2"/>
</dbReference>
<dbReference type="InterPro" id="IPR033432">
    <property type="entry name" value="GH94_catalytic"/>
</dbReference>
<evidence type="ECO:0000259" key="6">
    <source>
        <dbReference type="Pfam" id="PF17167"/>
    </source>
</evidence>
<feature type="domain" description="Glycosyl hydrolase 94 supersandwich" evidence="5">
    <location>
        <begin position="1573"/>
        <end position="1706"/>
    </location>
</feature>
<comment type="caution">
    <text evidence="7">The sequence shown here is derived from an EMBL/GenBank/DDBJ whole genome shotgun (WGS) entry which is preliminary data.</text>
</comment>
<dbReference type="InterPro" id="IPR052047">
    <property type="entry name" value="GH94_Enzymes"/>
</dbReference>
<evidence type="ECO:0000313" key="7">
    <source>
        <dbReference type="EMBL" id="MCA1856012.1"/>
    </source>
</evidence>
<dbReference type="Pfam" id="PF06165">
    <property type="entry name" value="GH94_b-supersand"/>
    <property type="match status" value="2"/>
</dbReference>
<gene>
    <name evidence="7" type="ORF">LE190_08755</name>
</gene>
<sequence>MTREKNPKADDVPAASLAAGIPGLRAALERACDALERARQDGAVLPPAAGAILDGTALIDAQLRQARGQLLHDRGRLPLADAGGARILVLARSLAAREDGRIERSSLAHFLAAPPAGAALCLAELRLFPAALRLALFDTLREVAERASASCAERRLAAGWADRMLDTATYRSGDLVLLVADMARQVTPLGSSFVAELARRLQGQGGAVAQALAWIDARLLDEGSSVGQQVQRERDTLAADGALADNLLASLRLLGTLDWRALAEQAGAIDALLRADPDGSYPRMDGPTRDRYRLAVETLARSSGRSEETVAQEALALAGVHRVPGEGGLDTRRRHIGYYLAGPGLATLEARLQPAPGPVARLRRALRAQPGTVPLALEAGAMALLTLLFAASVVLCARREGAGLLLQVAVALLALPGTSGLARALADMMAAWLAPPLPMPRMDFSAGIPADAQTLVAVSARLANADQVDALCRDLEVRYLANRDPGLRFCLLADLHDAPSETMPQDAALVAHAVAAIDALNQRYARKHDFTTIDEDGHPATEWRRVEPFLLLQRPRAWSEGERAWIGRGRRRGQLADLNAFLAGAAREGFATTAGSTAGLAEMRYVIALDAATDLPRDTARRLAGAMAHPLNQPVLDASGRQVAEGHALLRPDTGIALPGQQASRYQRLWSEARGSWAARLPGADGEERAMLGWAAIYDVDAADQVARAHLTHEALPAPGLVDEGCLHAARDCGVRLEEAAPASHGEHAVRRHRAVRAAWQVAGWVRRRLPAADAARAPGPRVPNPMTAAARWQLFDSLRDSLAAPALVALLVLCWSTLAAPAFWTAVLLALLFLPALLGSLLALADRPHDAPWRQHLDSWVRGARVALVRAALATAFLPHAAWCQLDALVRALWRRYVSRRGQLEWRLPALARPAAVVRNNWLAMWFAPVLAVAIALLLTFANPYSLFSAAPVLLVWFLSPLLAWWTGLPLRSWPPRLPRLPPSRRAALERLARRSWRFFEDHAGPANNWLPPEGVQEHPQALADARSTPAGIAIYLLSALAARDFGFLPPGALLRRLDASLASLALLERWNGHFLAAYDNATLAPLEPARVLTRDSGWMALGMRLLAGGLDELPDCPIAGAQDLDGLRAVLQVVDELAQGQPPQVGTLVAAAWAALDPQRCRAADTLPGLWECLQQASAAAGALEDGLPQDAGPALRDWSACLAAQARTLCDELLALAPWMRASQEYVLDASLTRIPTLRELARLDTAPGAQHGLARLVRDGRQHAGRLLGECERLAAQARGLGAMDFGALLDPASGRLATGCDVREESLARTSCDLLASEERLASYLAVAQDQLAQQHWWALGRPMRVAGAEQLLLSHEGALSDYLAPQVLLPSWRDTLLDQAGRAAVRVQVAHGARLAMPWGFAESACHAVDAQLRYQDGRFGVPAAALARGASQDLAAAPYAVLLALPVAPGPALANLERMAQEGMSGNYGLFDAIDYGPARLPHGERRHVVRVVAARHQGLGLLALLQVLRGAPMQRRFLRDAELRAALPLLQEAPPASGATVIPLGTSAALHAGPAHGRRIDRAAQDAALAEVQLLSNGSYHLVLDSDGAGRSLWQGTALTRWEPDPLGARGGLACVLRDTGSGELWSATLAPLYGEPERYEAVFAEGRASFVREERGLEIASDAVVAPDDDAELRRIRIRNTGAAPRTLEATCHVVLAAATPHARVRVDGASEALLCSFGPGAPVLCCAMRVRGAAGAPAYSSSCADPAGALPPLEEAPALAALAIRRSLALAPGQEITLDLVLGAAATPAAARALAARHAGPQAVEAAIEAAWTHGQAALQAAGLDQARAQRFNLLAGCLLAPRPGLRADAGILERNVGGRAALRALGLDPGRPLLVLQPGLDGGLASEILQAHAYWRARGFAAELVLLCENRAIRDTVLALAPEALDGAPGPHLFLLDELAQEDRILLLAAAGVLLQEERGSLADQLRRAAPVLPVLPAPFTPPADAPAWTAPPAPVQEETLRGDDGAMGFSQDGREAVVRSGVALPAPWEHPLANPGFGALLPATGPGRSWYGQRTQAVSAPQGEAYYLRDEDSGAVWSPTPWPLPSGAPYRTRHGFGYTLFEHEAHGIASELRCFVAHEAPLKYAVLRLHNRSDAPRRLSATGYVQWWLDGLEDGQAPPGPQVVSSIDVASGALLARHAFGTGFGDRVAFFHVDAPQPAYTADRREFVGRHRSLERPAALARKGLAGTLGAGLDPCAALQARIALEPGASTELVFLLGVAGPDSLAASRAVQQHGGAKGAALALRQVHAYWDTLLGGLRLATPEPAFDLCANGWWRYAAVAGTLGGTPAAQLQGALAALPGSPDTLRATLLRAARADLGAAGAPAEDFLWLPWALQRYLGATGDYEVLREPAGGEPTSGTRLARDDLYQVCMHGLRGCLRFGARGLPLRGAVMHEDVAELDTRPEDLRLAFLLATVLQRFAEVADRRADFGFATTCRGAALALAAQAEEHGWDGAAYALDGAAPESATQAWAAIAGADPGRVDAALDATATAGSGAAQAPHAPWLGLALAGRGAGTRAWQLARVRCAATPCLMMAREDAIAAAWACVLLDEGLLGLRPGVGRLALAPLLPEDWDALRFRYRHGRSDYHVVVRRATVGEVLVLDGVPQPELGIELADDGREHQVELTVERRPGDARAAHGNNEQGTRT</sequence>
<feature type="transmembrane region" description="Helical" evidence="4">
    <location>
        <begin position="867"/>
        <end position="884"/>
    </location>
</feature>
<dbReference type="InterPro" id="IPR008928">
    <property type="entry name" value="6-hairpin_glycosidase_sf"/>
</dbReference>
<keyword evidence="2" id="KW-0808">Transferase</keyword>
<dbReference type="PANTHER" id="PTHR37469:SF2">
    <property type="entry name" value="CELLOBIONIC ACID PHOSPHORYLASE"/>
    <property type="match status" value="1"/>
</dbReference>
<evidence type="ECO:0000256" key="3">
    <source>
        <dbReference type="SAM" id="MobiDB-lite"/>
    </source>
</evidence>
<dbReference type="CDD" id="cd11756">
    <property type="entry name" value="GH94N_ChvB_NdvB_1_like"/>
    <property type="match status" value="1"/>
</dbReference>
<organism evidence="7 8">
    <name type="scientific">Massilia hydrophila</name>
    <dbReference type="NCBI Taxonomy" id="3044279"/>
    <lineage>
        <taxon>Bacteria</taxon>
        <taxon>Pseudomonadati</taxon>
        <taxon>Pseudomonadota</taxon>
        <taxon>Betaproteobacteria</taxon>
        <taxon>Burkholderiales</taxon>
        <taxon>Oxalobacteraceae</taxon>
        <taxon>Telluria group</taxon>
        <taxon>Massilia</taxon>
    </lineage>
</organism>
<dbReference type="InterPro" id="IPR012341">
    <property type="entry name" value="6hp_glycosidase-like_sf"/>
</dbReference>
<feature type="transmembrane region" description="Helical" evidence="4">
    <location>
        <begin position="949"/>
        <end position="969"/>
    </location>
</feature>
<feature type="region of interest" description="Disordered" evidence="3">
    <location>
        <begin position="2679"/>
        <end position="2699"/>
    </location>
</feature>
<dbReference type="InterPro" id="IPR011013">
    <property type="entry name" value="Gal_mutarotase_sf_dom"/>
</dbReference>
<dbReference type="RefSeq" id="WP_225238350.1">
    <property type="nucleotide sequence ID" value="NZ_JAHYBX010000002.1"/>
</dbReference>
<evidence type="ECO:0000259" key="5">
    <source>
        <dbReference type="Pfam" id="PF06165"/>
    </source>
</evidence>
<keyword evidence="4" id="KW-1133">Transmembrane helix</keyword>
<keyword evidence="1" id="KW-0328">Glycosyltransferase</keyword>
<keyword evidence="4" id="KW-0472">Membrane</keyword>
<feature type="domain" description="Glycosyl hydrolase 94 catalytic" evidence="6">
    <location>
        <begin position="2375"/>
        <end position="2509"/>
    </location>
</feature>
<dbReference type="SMART" id="SM01068">
    <property type="entry name" value="CBM_X"/>
    <property type="match status" value="2"/>
</dbReference>
<feature type="transmembrane region" description="Helical" evidence="4">
    <location>
        <begin position="373"/>
        <end position="395"/>
    </location>
</feature>
<dbReference type="InterPro" id="IPR037018">
    <property type="entry name" value="GH65_N"/>
</dbReference>
<dbReference type="InterPro" id="IPR037824">
    <property type="entry name" value="GH94N_2_NdvB"/>
</dbReference>
<name>A0ABS7YAK1_9BURK</name>
<dbReference type="EMBL" id="JAHYBX010000002">
    <property type="protein sequence ID" value="MCA1856012.1"/>
    <property type="molecule type" value="Genomic_DNA"/>
</dbReference>